<sequence length="329" mass="33997">MENAVGATVGVERYSFLGPAGTFTEAALLQVAPDASHLPMPDVITALDAVRRGDADRAVVPIENSVEGGVSATLDALTSGDPLVVVGEALVEISFVLVAAPGTRLADVRHVATHPHAWAQCRGTLARLIPGVQHVPATSTAAGAALLAEHVADGGDDDSTGSGELGFEAALVAAHSAASYGLEVLAEGVEDNRGAVTRFVVVARPGVVPPRTGADKTTLLVHLPHNDAGSLLTMLEQFAARGVNLSRIESRPIGDALGRYAFSIDAEGHLADERVTATLQGLHRVCPFVLFLGSYPRADRATTAVAVGTSDESFVAAQTWVEGLRRGLS</sequence>
<dbReference type="Gene3D" id="3.30.70.260">
    <property type="match status" value="1"/>
</dbReference>
<dbReference type="UniPathway" id="UPA00121">
    <property type="reaction ID" value="UER00345"/>
</dbReference>
<evidence type="ECO:0000259" key="11">
    <source>
        <dbReference type="PROSITE" id="PS51171"/>
    </source>
</evidence>
<dbReference type="SUPFAM" id="SSF55021">
    <property type="entry name" value="ACT-like"/>
    <property type="match status" value="1"/>
</dbReference>
<dbReference type="EC" id="4.2.1.51" evidence="2 10"/>
<dbReference type="PROSITE" id="PS51171">
    <property type="entry name" value="PREPHENATE_DEHYDR_3"/>
    <property type="match status" value="1"/>
</dbReference>
<comment type="pathway">
    <text evidence="1 10">Amino-acid biosynthesis; L-phenylalanine biosynthesis; phenylpyruvate from prephenate: step 1/1.</text>
</comment>
<feature type="domain" description="ACT" evidence="12">
    <location>
        <begin position="219"/>
        <end position="296"/>
    </location>
</feature>
<dbReference type="AlphaFoldDB" id="A0A4Z1E3K2"/>
<evidence type="ECO:0000256" key="5">
    <source>
        <dbReference type="ARBA" id="ARBA00023141"/>
    </source>
</evidence>
<dbReference type="Pfam" id="PF00800">
    <property type="entry name" value="PDT"/>
    <property type="match status" value="1"/>
</dbReference>
<evidence type="ECO:0000256" key="2">
    <source>
        <dbReference type="ARBA" id="ARBA00013147"/>
    </source>
</evidence>
<dbReference type="OrthoDB" id="9802281at2"/>
<dbReference type="PROSITE" id="PS51671">
    <property type="entry name" value="ACT"/>
    <property type="match status" value="1"/>
</dbReference>
<dbReference type="InterPro" id="IPR008242">
    <property type="entry name" value="Chor_mutase/pphenate_deHydtase"/>
</dbReference>
<dbReference type="GO" id="GO:0004664">
    <property type="term" value="F:prephenate dehydratase activity"/>
    <property type="evidence" value="ECO:0007669"/>
    <property type="project" value="UniProtKB-UniRule"/>
</dbReference>
<proteinExistence type="predicted"/>
<keyword evidence="14" id="KW-1185">Reference proteome</keyword>
<dbReference type="CDD" id="cd04905">
    <property type="entry name" value="ACT_CM-PDT"/>
    <property type="match status" value="1"/>
</dbReference>
<evidence type="ECO:0000313" key="14">
    <source>
        <dbReference type="Proteomes" id="UP000297318"/>
    </source>
</evidence>
<dbReference type="InterPro" id="IPR001086">
    <property type="entry name" value="Preph_deHydtase"/>
</dbReference>
<evidence type="ECO:0000256" key="4">
    <source>
        <dbReference type="ARBA" id="ARBA00022605"/>
    </source>
</evidence>
<dbReference type="InterPro" id="IPR018528">
    <property type="entry name" value="Preph_deHydtase_CS"/>
</dbReference>
<feature type="site" description="Essential for prephenate dehydratase activity" evidence="9">
    <location>
        <position position="197"/>
    </location>
</feature>
<dbReference type="CDD" id="cd13632">
    <property type="entry name" value="PBP2_Aa-PDT_like"/>
    <property type="match status" value="1"/>
</dbReference>
<dbReference type="InterPro" id="IPR002912">
    <property type="entry name" value="ACT_dom"/>
</dbReference>
<comment type="caution">
    <text evidence="13">The sequence shown here is derived from an EMBL/GenBank/DDBJ whole genome shotgun (WGS) entry which is preliminary data.</text>
</comment>
<dbReference type="GO" id="GO:0005737">
    <property type="term" value="C:cytoplasm"/>
    <property type="evidence" value="ECO:0007669"/>
    <property type="project" value="TreeGrafter"/>
</dbReference>
<evidence type="ECO:0000259" key="12">
    <source>
        <dbReference type="PROSITE" id="PS51671"/>
    </source>
</evidence>
<dbReference type="NCBIfam" id="NF008865">
    <property type="entry name" value="PRK11898.1"/>
    <property type="match status" value="1"/>
</dbReference>
<dbReference type="RefSeq" id="WP_135849359.1">
    <property type="nucleotide sequence ID" value="NZ_RHPJ01000002.1"/>
</dbReference>
<feature type="domain" description="Prephenate dehydratase" evidence="11">
    <location>
        <begin position="13"/>
        <end position="204"/>
    </location>
</feature>
<dbReference type="SUPFAM" id="SSF53850">
    <property type="entry name" value="Periplasmic binding protein-like II"/>
    <property type="match status" value="1"/>
</dbReference>
<dbReference type="InterPro" id="IPR045865">
    <property type="entry name" value="ACT-like_dom_sf"/>
</dbReference>
<dbReference type="PROSITE" id="PS00857">
    <property type="entry name" value="PREPHENATE_DEHYDR_1"/>
    <property type="match status" value="1"/>
</dbReference>
<dbReference type="PANTHER" id="PTHR21022">
    <property type="entry name" value="PREPHENATE DEHYDRATASE P PROTEIN"/>
    <property type="match status" value="1"/>
</dbReference>
<keyword evidence="7 10" id="KW-0456">Lyase</keyword>
<evidence type="ECO:0000256" key="1">
    <source>
        <dbReference type="ARBA" id="ARBA00004741"/>
    </source>
</evidence>
<protein>
    <recommendedName>
        <fullName evidence="3 10">Prephenate dehydratase</fullName>
        <shortName evidence="10">PDT</shortName>
        <ecNumber evidence="2 10">4.2.1.51</ecNumber>
    </recommendedName>
</protein>
<reference evidence="13 14" key="1">
    <citation type="submission" date="2018-11" db="EMBL/GenBank/DDBJ databases">
        <title>Complete genome sequencing of the Actinobacteria Serinibacter sp. K3-2.</title>
        <authorList>
            <person name="Rakitin A.L."/>
            <person name="Beletsky A.V."/>
            <person name="Mardanov A.V."/>
            <person name="Ravin N.V."/>
            <person name="Gromova A.S."/>
            <person name="Filippova S.N."/>
            <person name="Gal'Chenko V.F."/>
        </authorList>
    </citation>
    <scope>NUCLEOTIDE SEQUENCE [LARGE SCALE GENOMIC DNA]</scope>
    <source>
        <strain evidence="13 14">K3-2</strain>
    </source>
</reference>
<comment type="catalytic activity">
    <reaction evidence="8 10">
        <text>prephenate + H(+) = 3-phenylpyruvate + CO2 + H2O</text>
        <dbReference type="Rhea" id="RHEA:21648"/>
        <dbReference type="ChEBI" id="CHEBI:15377"/>
        <dbReference type="ChEBI" id="CHEBI:15378"/>
        <dbReference type="ChEBI" id="CHEBI:16526"/>
        <dbReference type="ChEBI" id="CHEBI:18005"/>
        <dbReference type="ChEBI" id="CHEBI:29934"/>
        <dbReference type="EC" id="4.2.1.51"/>
    </reaction>
</comment>
<dbReference type="Proteomes" id="UP000297318">
    <property type="component" value="Unassembled WGS sequence"/>
</dbReference>
<dbReference type="FunFam" id="3.30.70.260:FF:000012">
    <property type="entry name" value="Prephenate dehydratase"/>
    <property type="match status" value="1"/>
</dbReference>
<organism evidence="13 14">
    <name type="scientific">Serinibacter arcticus</name>
    <dbReference type="NCBI Taxonomy" id="1655435"/>
    <lineage>
        <taxon>Bacteria</taxon>
        <taxon>Bacillati</taxon>
        <taxon>Actinomycetota</taxon>
        <taxon>Actinomycetes</taxon>
        <taxon>Micrococcales</taxon>
        <taxon>Beutenbergiaceae</taxon>
        <taxon>Serinibacter</taxon>
    </lineage>
</organism>
<keyword evidence="5 10" id="KW-0057">Aromatic amino acid biosynthesis</keyword>
<evidence type="ECO:0000256" key="10">
    <source>
        <dbReference type="RuleBase" id="RU361254"/>
    </source>
</evidence>
<evidence type="ECO:0000256" key="3">
    <source>
        <dbReference type="ARBA" id="ARBA00021872"/>
    </source>
</evidence>
<dbReference type="PIRSF" id="PIRSF001500">
    <property type="entry name" value="Chor_mut_pdt_Ppr"/>
    <property type="match status" value="1"/>
</dbReference>
<evidence type="ECO:0000256" key="8">
    <source>
        <dbReference type="ARBA" id="ARBA00047848"/>
    </source>
</evidence>
<accession>A0A4Z1E3K2</accession>
<name>A0A4Z1E3K2_9MICO</name>
<evidence type="ECO:0000313" key="13">
    <source>
        <dbReference type="EMBL" id="TGO05342.1"/>
    </source>
</evidence>
<dbReference type="GO" id="GO:0009094">
    <property type="term" value="P:L-phenylalanine biosynthetic process"/>
    <property type="evidence" value="ECO:0007669"/>
    <property type="project" value="UniProtKB-UniPathway"/>
</dbReference>
<evidence type="ECO:0000256" key="9">
    <source>
        <dbReference type="PIRSR" id="PIRSR001500-2"/>
    </source>
</evidence>
<keyword evidence="6 10" id="KW-0584">Phenylalanine biosynthesis</keyword>
<gene>
    <name evidence="10" type="primary">pheA</name>
    <name evidence="13" type="ORF">SERN_1346</name>
</gene>
<dbReference type="PROSITE" id="PS00858">
    <property type="entry name" value="PREPHENATE_DEHYDR_2"/>
    <property type="match status" value="1"/>
</dbReference>
<keyword evidence="4 10" id="KW-0028">Amino-acid biosynthesis</keyword>
<dbReference type="PANTHER" id="PTHR21022:SF19">
    <property type="entry name" value="PREPHENATE DEHYDRATASE-RELATED"/>
    <property type="match status" value="1"/>
</dbReference>
<dbReference type="FunFam" id="3.40.190.10:FF:000064">
    <property type="entry name" value="Prephenate dehydratase"/>
    <property type="match status" value="1"/>
</dbReference>
<dbReference type="EMBL" id="RHPJ01000002">
    <property type="protein sequence ID" value="TGO05342.1"/>
    <property type="molecule type" value="Genomic_DNA"/>
</dbReference>
<evidence type="ECO:0000256" key="7">
    <source>
        <dbReference type="ARBA" id="ARBA00023239"/>
    </source>
</evidence>
<evidence type="ECO:0000256" key="6">
    <source>
        <dbReference type="ARBA" id="ARBA00023222"/>
    </source>
</evidence>
<dbReference type="Gene3D" id="3.40.190.10">
    <property type="entry name" value="Periplasmic binding protein-like II"/>
    <property type="match status" value="2"/>
</dbReference>